<protein>
    <submittedName>
        <fullName evidence="1">Uncharacterized protein</fullName>
    </submittedName>
</protein>
<evidence type="ECO:0000313" key="2">
    <source>
        <dbReference type="Proteomes" id="UP000050546"/>
    </source>
</evidence>
<reference evidence="1 2" key="1">
    <citation type="journal article" date="2016" name="Plant Pathol.">
        <title>Genetic characterization of strains named as Xanthomonas axonopodis pv. dieffenbachiae leads to a taxonomic revision of the X. axonopodis species complex.</title>
        <authorList>
            <person name="Constantin E.C."/>
            <person name="Cleenwerck I."/>
            <person name="Maes M."/>
            <person name="Baeyen S."/>
            <person name="Van Malderghem C."/>
            <person name="De Vos P."/>
            <person name="Cottyn B."/>
        </authorList>
    </citation>
    <scope>NUCLEOTIDE SEQUENCE [LARGE SCALE GENOMIC DNA]</scope>
    <source>
        <strain evidence="1 2">LMG 25940</strain>
    </source>
</reference>
<dbReference type="AlphaFoldDB" id="A0A1V9HFE4"/>
<dbReference type="InterPro" id="IPR006311">
    <property type="entry name" value="TAT_signal"/>
</dbReference>
<sequence>MSNEPKQAHASHSRRLVLRTALLGSAAMICAGATGNDARPASARRAKVAFDAAQLTLCMLVFEGFQLLDVFGPRRCSAILKGTVPSPSMAATALKRIRVRTGD</sequence>
<dbReference type="STRING" id="1437877.GCA_001564415_01408"/>
<name>A0A1V9HFE4_9XANT</name>
<gene>
    <name evidence="1" type="ORF">IM53_005430</name>
</gene>
<dbReference type="Proteomes" id="UP000050546">
    <property type="component" value="Unassembled WGS sequence"/>
</dbReference>
<organism evidence="1 2">
    <name type="scientific">Xanthomonas phaseoli pv. dieffenbachiae</name>
    <dbReference type="NCBI Taxonomy" id="92828"/>
    <lineage>
        <taxon>Bacteria</taxon>
        <taxon>Pseudomonadati</taxon>
        <taxon>Pseudomonadota</taxon>
        <taxon>Gammaproteobacteria</taxon>
        <taxon>Lysobacterales</taxon>
        <taxon>Lysobacteraceae</taxon>
        <taxon>Xanthomonas</taxon>
    </lineage>
</organism>
<dbReference type="RefSeq" id="WP_057679139.1">
    <property type="nucleotide sequence ID" value="NZ_JAGHVR010000001.1"/>
</dbReference>
<reference evidence="1 2" key="2">
    <citation type="journal article" date="2017" name="Plant Pathol.">
        <title>Pathogenicity and virulence gene content of Xanthomonas strains infecting Araceae, formerly known as Xanthomonas axonopodis pv. dieffenbachiae.</title>
        <authorList>
            <person name="Constantin E.C."/>
            <person name="Haegeman A."/>
            <person name="Van Vaerenbergh J."/>
            <person name="Baeyen S."/>
            <person name="Van Malderghem C."/>
            <person name="Maes M."/>
            <person name="Cottyn B."/>
        </authorList>
    </citation>
    <scope>NUCLEOTIDE SEQUENCE [LARGE SCALE GENOMIC DNA]</scope>
    <source>
        <strain evidence="1 2">LMG 25940</strain>
    </source>
</reference>
<accession>A0A1V9HFE4</accession>
<proteinExistence type="predicted"/>
<dbReference type="EMBL" id="JPYI02000021">
    <property type="protein sequence ID" value="OQP81579.1"/>
    <property type="molecule type" value="Genomic_DNA"/>
</dbReference>
<comment type="caution">
    <text evidence="1">The sequence shown here is derived from an EMBL/GenBank/DDBJ whole genome shotgun (WGS) entry which is preliminary data.</text>
</comment>
<dbReference type="PROSITE" id="PS51318">
    <property type="entry name" value="TAT"/>
    <property type="match status" value="1"/>
</dbReference>
<evidence type="ECO:0000313" key="1">
    <source>
        <dbReference type="EMBL" id="OQP81579.1"/>
    </source>
</evidence>